<accession>A0A1Y2L405</accession>
<feature type="region of interest" description="Disordered" evidence="4">
    <location>
        <begin position="1044"/>
        <end position="1071"/>
    </location>
</feature>
<feature type="non-terminal residue" evidence="7">
    <location>
        <position position="4060"/>
    </location>
</feature>
<evidence type="ECO:0000256" key="4">
    <source>
        <dbReference type="SAM" id="MobiDB-lite"/>
    </source>
</evidence>
<feature type="compositionally biased region" description="Basic and acidic residues" evidence="4">
    <location>
        <begin position="27"/>
        <end position="40"/>
    </location>
</feature>
<dbReference type="InterPro" id="IPR040853">
    <property type="entry name" value="RapA2_cadherin-like"/>
</dbReference>
<dbReference type="RefSeq" id="WP_085578253.1">
    <property type="nucleotide sequence ID" value="NZ_JFKA01000001.1"/>
</dbReference>
<evidence type="ECO:0000313" key="8">
    <source>
        <dbReference type="Proteomes" id="UP000193391"/>
    </source>
</evidence>
<feature type="region of interest" description="Disordered" evidence="4">
    <location>
        <begin position="3783"/>
        <end position="3804"/>
    </location>
</feature>
<dbReference type="InterPro" id="IPR039005">
    <property type="entry name" value="CSPG_rpt"/>
</dbReference>
<dbReference type="EMBL" id="JFKA01000001">
    <property type="protein sequence ID" value="OSQ40280.1"/>
    <property type="molecule type" value="Genomic_DNA"/>
</dbReference>
<dbReference type="Proteomes" id="UP000193391">
    <property type="component" value="Unassembled WGS sequence"/>
</dbReference>
<feature type="compositionally biased region" description="Polar residues" evidence="4">
    <location>
        <begin position="3783"/>
        <end position="3798"/>
    </location>
</feature>
<keyword evidence="8" id="KW-1185">Reference proteome</keyword>
<comment type="caution">
    <text evidence="7">The sequence shown here is derived from an EMBL/GenBank/DDBJ whole genome shotgun (WGS) entry which is preliminary data.</text>
</comment>
<feature type="compositionally biased region" description="Low complexity" evidence="4">
    <location>
        <begin position="41"/>
        <end position="52"/>
    </location>
</feature>
<dbReference type="GO" id="GO:0009653">
    <property type="term" value="P:anatomical structure morphogenesis"/>
    <property type="evidence" value="ECO:0007669"/>
    <property type="project" value="TreeGrafter"/>
</dbReference>
<keyword evidence="1" id="KW-0732">Signal</keyword>
<protein>
    <submittedName>
        <fullName evidence="7">Uncharacterized protein</fullName>
    </submittedName>
</protein>
<dbReference type="Pfam" id="PF16184">
    <property type="entry name" value="Cadherin_3"/>
    <property type="match status" value="7"/>
</dbReference>
<feature type="compositionally biased region" description="Polar residues" evidence="4">
    <location>
        <begin position="3054"/>
        <end position="3063"/>
    </location>
</feature>
<dbReference type="PANTHER" id="PTHR45739">
    <property type="entry name" value="MATRIX PROTEIN, PUTATIVE-RELATED"/>
    <property type="match status" value="1"/>
</dbReference>
<dbReference type="InterPro" id="IPR051561">
    <property type="entry name" value="FRAS1_ECM"/>
</dbReference>
<dbReference type="OrthoDB" id="5593939at2"/>
<evidence type="ECO:0000313" key="7">
    <source>
        <dbReference type="EMBL" id="OSQ40280.1"/>
    </source>
</evidence>
<feature type="region of interest" description="Disordered" evidence="4">
    <location>
        <begin position="27"/>
        <end position="52"/>
    </location>
</feature>
<dbReference type="PROSITE" id="PS51854">
    <property type="entry name" value="CSPG"/>
    <property type="match status" value="7"/>
</dbReference>
<feature type="domain" description="DUF4347" evidence="5">
    <location>
        <begin position="72"/>
        <end position="236"/>
    </location>
</feature>
<feature type="region of interest" description="Disordered" evidence="4">
    <location>
        <begin position="3054"/>
        <end position="3073"/>
    </location>
</feature>
<evidence type="ECO:0000256" key="2">
    <source>
        <dbReference type="ARBA" id="ARBA00022737"/>
    </source>
</evidence>
<sequence length="4060" mass="418983">MTKLYFSALEPRVLLDAAAVATVASEVNHHDQAETRHQTDAQKTSDTQSDSTSQFDAVLASINPETASGRVLVVIDSRVEGAQEFAQSLEGKADVVIVDSDQSGAKAIADALAAGADVSGLHIISHGGDGSFELGSDTVNSASLSGETGVEISSWSEHLSAGADILLYGCNIAKDGTGKQFVDDLASLTGADVAASDDVTGNDDLGGDWDLEYATGQITAALPANSSDLHSISQLLDDPVTPVSGHQPTITVSDADASVEATEDTPVTIGGVSVGDIDHDGSNVGDTLTVTITVTDGAANPTGAIALTDTSGLDSFSGDNGNTITLTGKQDAINAALNNMTLTPSQDFNGNLTIHLSVDDGTTAAVSKDISVAFSAVNDAPSLTPDPVSVNEGGSVTIGSDIFHLIDPELGVNQTSSQEVFQVTALPTEGVLKLNGNNLLVGSTFSLKDVLDGKLSYKHDGTDIIVGSNDLDGFKVTVNDGGGSGNVGPFDITINIAPVNQAPTIDGAPTVHEGEGSEAVYNAPGTVSQAAEIGSLLTISGGDADSADDLENMTITISDVDNQGHGVLFIDTNGDGIYNAADDQAITGSVTISGADIGKLKFAHNGTEPDGNSPTFKITVTDGGGGAGDAAKIMVSKTITIGVIANDDNPEIANNSPQTVDAGVVTTLSSANLNVTDVDDTSGGKQLVYKVVSLPTYGELRLNGVILGVGDRFSQDDLDNGRVTYFQTAKVEAADRVSGENYVADSFNFEVRDSQLRSYNDAGAEGGVVDTSTGEIKTNSFALRITGDWTGDGGETPDGAVTIKGTPVNSGLQVTEEDGVSGGVDTGTITSSMLNYILQATSGGSTYDIAATDTIYRLTALPTNGKLYLNGVELHVFDSFTQADINADNVTFVQDGSEDHQSSFGFSLSVGVNEIVKTIFALTAIATNDAPTVSGGTVTVAEGANVGLTTGDLGMSDADTSNEPGEPTDASDEAQADDLYIQITTLPQNGTLQYLSNGNWLDVQTGDWISAKLLTGDAATSGIRYVQTVDAVASDSFEYRVRDDFTDDSETDSDNVRSGVADPDSGHVSGNGTVSLTITSVDNHAPSIDGNPTAYEGQGSENLYNDNTTKTQAADIGSQITIGDFDSFDDAAHLSVDISNVNTHGVGTLFLDVDGDGYFGVGDTEITGNVSSLTIDQIKTLKFAHDGSEPSDATDPSFTLTVTDSGGGFGNDKILSTSKNIVIDILANDDYSSLDTNQTAQIDAGQSFVIDTSYLSVSDVDDTSNGAQLVYEVTDLPDHGELRLNGVRLGLGDRFSQADVAAGKLVYVQTGAIDDPDAKQAGTAFTADSFNFKVYDSQQRVFNDAGADGGVVDPANNHQIAENTFNIEIQGDFAGDGGEATSTDPVTIVDSTNNGLDVDEGDGVSGGSDTHAITSGELNYELKYTQGGNEYTVPANATVYRISALPTNGTLYVDGTAIDGLYDSFTQDDIDNGRVVFVHDGGETHQGNFQFTISVGTAEAVAGTFALRATATNDAPTATGGTLADVTKGTTVGITTGTLGMADVDVANESGEPGNNPEASKDDLFFKVTDLPDGGKLQYNDGSGWVDIDGTHWISADLLTGNSATTNLRYVNDDGSSLTADNFKFIVRDDLLHDEGNSQPAIQTASDPAGDHVSAEKQVSWNVVAAVNHAPTIDGTPSVYEGQGTEPVYNAPGTTTSAADIGGQITIGDVDATDSSNLTIVISNIDTHGLGTLFLDANGDGQIDSGEEITASSMSLTMAEFKTLKFAHNGTEPDGSTKPEFKLTVTDKGGDPGVGHELTTAKTIQITVVANDDHSVLDTNKTATVQAGVSSVITRTLLHVSDVDDTSSGTELLYRVMSLPTYGELRLNGNVLTIGSTFTQADIDAGRVTYVQTKAVTDSDSSTAGTAFTGDSFNFQVTDSHSRVFNNAGQAGGVVDTADGTIATNTFNLQIQGSYDPDATPGSDPVVIDQSSVNTGIEVTEGDGVRGGTDNDTITITKQNLSYTLKATQGASQYTIPAEATVYRLTSLPENGTLYLNGTALGVYDSFTQADINNGLLQFTHDGGETHHGSFNFSISIGTGKLADDRAQGTFTITAIPVNDAPSATGGTVPTIGEGATVNITTGTMKLADVDNQAEADEPYGEAELDDLYFQVVDLPDTGTLQYKDAGGNWVDVSAGDWLSASLLTGDKNTTGLRYIHDGTEHFTDSFQFRVRDDLHSANGVKQTSADPAAINTSNTATVNFTIAPLNDAPISDENPGADTGTTENGRTTVNEVLAVDEGGTATITDSYLVTVDADNSPETLQYRLTSNVTSGTLFLNGKRLGVGSVFTQADIDAGNLTYLHNGSEVRNDSFQYIVSDSVNDHTWTEGGTKAASQFDIIVPASGYANDIPKITRAGTDYDVYGTNTFDMDGKFTLSDPDLVVVDSPGETDFVSVTVILKDADGNAVDLTSSGDLYLAVTSGITVTSDVASTGSITFQGSLADVQAALDGMNVVLPDGDHDTTYSVEVSVDDRLRDSNGDLTAGANGSENATENQNGSTINDANNIVKTSVLLRSSSTNTPPTITVPNPGDARITYEDTTKTISGITIGDADAFGKDVQVTLSVTKGTLSFASTGFVTLSGNNTDTVTLTGTVENINSLMSILTYAGTKDYVGPDVLSISVNDLGNSGGDAQQTDTTVDITVKSVNDAPSITNTTPDTPTNVVNNETYQFGDSGNSFLIHDTDLLNGAGEDAFVVTVRILDPNGNPLSASDYSDNTIIIDSSATSSGVSVDTSYDGTGSALRISGTRDEINTYLRGLQVNFGGFGEKNQTYKLQVIVDDRMPGANGTLENTDMANGGPNTDHTPYDNGDNIEATEIDPYSTDISDTKFRYNVAAKTRDVFLTAYNTPADVTGNNFNTDEASGVITIEGSNANLTINDVDDLGQDMSVTLTVSTGSMITGIGGQTADGSGVAGLNSDSITLTGFNEAELNALLKNITVKVPDATGDSASNSNFNGDITLTVAVNDLGNSGLRPDALTGDTNDTTANPGDYAYADSSSAKLITTRTITITVNPTNDAPAISTGNTTTDTHHSVTESNVVGTGTPETAIVENVTIGDIDLTTTSELDSTVFGAGQIVVHLSGVQSGEVLSITDDAMAGIETSGVSGGTGGTDLTINLAQDATLAQVKAIVEALRYQSTGDIVTGDRDISITLYDAQNAGADGNIQSGGDAGAARLSSQIDAVVTVTEQNDPPAISGSPSITAKEDIDYTFKVSDFNYSQPGGESALDTALGKITIKTLPDGSKGSLFYDADGDGVFTEIKDVTGGLDISAQDIADGKLIYRSDTNLNQSQAVTSFNYSVWDKGHTSSGNTPAESATGTMQVNVDQQNDAPVLDATDKTSNSTESSTSGTGTDPVQIVSGVTLTDTDLSTTDGLSVFGKGTLTVDITGADSTTKEYLTLDGSYSLPAGVSVVDAAGNPISVSDTVGDHKLVFSFDADTTAAEVQNLMEALRYHTQSDVLSGDRTVTFTINDGNNEQTNGKTAGGPTSLQDTLSATVTITEVNDPPIGGDQTVTTLEDTPYTVKVSDFNYSQPGDETDTFKAVRIDTLPVSGTLTLNGTAVIAGQVISVVDVTKGDLVYTPVENVNGDATASFTFSVQDSRDGFATSPSTITVDVTPQNDAPTFNDTTGVTTTVTESSAVNTGTTPTAIITGANIGDVDLDTTDALTSGTYGEGKITVSVGSATSADQLTLAAGDRPTGVMVTGGANGADLVITLDADTTVAEVNSILNAIKYASSSDTQSGERVITTTLSDGQEATDDGNVQSGGNAGGPDAKSVQLVSTIAITEVNDPPASSDKTVTTPEDTDYVVKASDFNYVQYGDETDTLSGVTINSISGTGTFKLDGVAVSTPVFVTIADLNANKLVYDPVGNENGTGLAGLNFTVRDSRGLDATSSSDLTVNVTPQNDAPTFNDTTGVVDTVNESTDANSGVPATAIISGANVGDIDLTTTGALDSTVFGGGTITVSIGSADASEQLTVDASALTGSALPAGVTVTGGANGANLIITLDNDTTIAQVNAILDAIRYSTNS</sequence>
<evidence type="ECO:0000259" key="5">
    <source>
        <dbReference type="Pfam" id="PF14252"/>
    </source>
</evidence>
<proteinExistence type="predicted"/>
<dbReference type="Pfam" id="PF17803">
    <property type="entry name" value="Cadherin_4"/>
    <property type="match status" value="1"/>
</dbReference>
<feature type="domain" description="RapA2 cadherin-like" evidence="6">
    <location>
        <begin position="3528"/>
        <end position="3592"/>
    </location>
</feature>
<organism evidence="7 8">
    <name type="scientific">Thalassospira mesophila</name>
    <dbReference type="NCBI Taxonomy" id="1293891"/>
    <lineage>
        <taxon>Bacteria</taxon>
        <taxon>Pseudomonadati</taxon>
        <taxon>Pseudomonadota</taxon>
        <taxon>Alphaproteobacteria</taxon>
        <taxon>Rhodospirillales</taxon>
        <taxon>Thalassospiraceae</taxon>
        <taxon>Thalassospira</taxon>
    </lineage>
</organism>
<feature type="compositionally biased region" description="Polar residues" evidence="4">
    <location>
        <begin position="2826"/>
        <end position="2840"/>
    </location>
</feature>
<feature type="compositionally biased region" description="Low complexity" evidence="4">
    <location>
        <begin position="3373"/>
        <end position="3386"/>
    </location>
</feature>
<dbReference type="PANTHER" id="PTHR45739:SF8">
    <property type="entry name" value="FRAS1-RELATED EXTRACELLULAR MATRIX PROTEIN 1"/>
    <property type="match status" value="1"/>
</dbReference>
<feature type="region of interest" description="Disordered" evidence="4">
    <location>
        <begin position="951"/>
        <end position="973"/>
    </location>
</feature>
<evidence type="ECO:0000259" key="6">
    <source>
        <dbReference type="Pfam" id="PF17803"/>
    </source>
</evidence>
<keyword evidence="3" id="KW-0325">Glycoprotein</keyword>
<dbReference type="InterPro" id="IPR025592">
    <property type="entry name" value="DUF4347"/>
</dbReference>
<name>A0A1Y2L405_9PROT</name>
<reference evidence="7 8" key="1">
    <citation type="submission" date="2014-03" db="EMBL/GenBank/DDBJ databases">
        <title>The draft genome sequence of Thalassospira mesophila JCM 18969.</title>
        <authorList>
            <person name="Lai Q."/>
            <person name="Shao Z."/>
        </authorList>
    </citation>
    <scope>NUCLEOTIDE SEQUENCE [LARGE SCALE GENOMIC DNA]</scope>
    <source>
        <strain evidence="7 8">JCM 18969</strain>
    </source>
</reference>
<evidence type="ECO:0000256" key="1">
    <source>
        <dbReference type="ARBA" id="ARBA00022729"/>
    </source>
</evidence>
<dbReference type="STRING" id="1293891.TMES_00005"/>
<gene>
    <name evidence="7" type="ORF">TMES_00005</name>
</gene>
<keyword evidence="2" id="KW-0677">Repeat</keyword>
<evidence type="ECO:0000256" key="3">
    <source>
        <dbReference type="ARBA" id="ARBA00023180"/>
    </source>
</evidence>
<dbReference type="Pfam" id="PF14252">
    <property type="entry name" value="DUF4347"/>
    <property type="match status" value="1"/>
</dbReference>
<feature type="region of interest" description="Disordered" evidence="4">
    <location>
        <begin position="2826"/>
        <end position="2851"/>
    </location>
</feature>
<feature type="region of interest" description="Disordered" evidence="4">
    <location>
        <begin position="3366"/>
        <end position="3391"/>
    </location>
</feature>